<dbReference type="GeneID" id="92049659"/>
<feature type="compositionally biased region" description="Basic and acidic residues" evidence="4">
    <location>
        <begin position="134"/>
        <end position="149"/>
    </location>
</feature>
<feature type="compositionally biased region" description="Basic and acidic residues" evidence="4">
    <location>
        <begin position="1"/>
        <end position="21"/>
    </location>
</feature>
<reference evidence="5 6" key="1">
    <citation type="submission" date="2023-01" db="EMBL/GenBank/DDBJ databases">
        <title>Analysis of 21 Apiospora genomes using comparative genomics revels a genus with tremendous synthesis potential of carbohydrate active enzymes and secondary metabolites.</title>
        <authorList>
            <person name="Sorensen T."/>
        </authorList>
    </citation>
    <scope>NUCLEOTIDE SEQUENCE [LARGE SCALE GENOMIC DNA]</scope>
    <source>
        <strain evidence="5 6">CBS 114990</strain>
    </source>
</reference>
<dbReference type="InterPro" id="IPR036686">
    <property type="entry name" value="Class_II_Hydrophobin_sf"/>
</dbReference>
<evidence type="ECO:0000313" key="6">
    <source>
        <dbReference type="Proteomes" id="UP001433268"/>
    </source>
</evidence>
<evidence type="ECO:0000256" key="2">
    <source>
        <dbReference type="ARBA" id="ARBA00009576"/>
    </source>
</evidence>
<protein>
    <submittedName>
        <fullName evidence="5">Fungal hydrophobin</fullName>
    </submittedName>
</protein>
<sequence>MAAPNSKKDNHDKDHKDHKGDSSVIIAPSSSYTATDPPYSTSYPSAGGSSNAYPINEYTGYEVGYPVGGNGDSDDKKDKDDKEKDEKDDKKDDKHDGDSTYGYPVGARTSHDSKHDKDTKNGNYGSSYPVGDDTTSHDSKDINNADDHSYGSYPTGGNYNGPAACKSSKSKFGKRNSSKAMCCQLDVMGLVSTPCQDASDSDLTATQLMRECSASGLTGMCCEGEIPLFYIGAVCTKPKRR</sequence>
<dbReference type="SUPFAM" id="SSF101751">
    <property type="entry name" value="Hydrophobin II, HfbII"/>
    <property type="match status" value="1"/>
</dbReference>
<dbReference type="EMBL" id="JAQQWN010000009">
    <property type="protein sequence ID" value="KAK8065538.1"/>
    <property type="molecule type" value="Genomic_DNA"/>
</dbReference>
<feature type="compositionally biased region" description="Polar residues" evidence="4">
    <location>
        <begin position="28"/>
        <end position="53"/>
    </location>
</feature>
<dbReference type="Pfam" id="PF06766">
    <property type="entry name" value="Hydrophobin_2"/>
    <property type="match status" value="1"/>
</dbReference>
<evidence type="ECO:0000256" key="1">
    <source>
        <dbReference type="ARBA" id="ARBA00004196"/>
    </source>
</evidence>
<dbReference type="Gene3D" id="3.20.120.10">
    <property type="entry name" value="Hydrophobin"/>
    <property type="match status" value="1"/>
</dbReference>
<dbReference type="InterPro" id="IPR010636">
    <property type="entry name" value="Class_II_hydrophobin"/>
</dbReference>
<keyword evidence="6" id="KW-1185">Reference proteome</keyword>
<evidence type="ECO:0000256" key="3">
    <source>
        <dbReference type="ARBA" id="ARBA00023157"/>
    </source>
</evidence>
<gene>
    <name evidence="5" type="ORF">PG997_012285</name>
</gene>
<comment type="subcellular location">
    <subcellularLocation>
        <location evidence="1">Cell envelope</location>
    </subcellularLocation>
</comment>
<evidence type="ECO:0000256" key="4">
    <source>
        <dbReference type="SAM" id="MobiDB-lite"/>
    </source>
</evidence>
<feature type="compositionally biased region" description="Basic and acidic residues" evidence="4">
    <location>
        <begin position="109"/>
        <end position="120"/>
    </location>
</feature>
<dbReference type="RefSeq" id="XP_066662291.1">
    <property type="nucleotide sequence ID" value="XM_066816599.1"/>
</dbReference>
<dbReference type="Proteomes" id="UP001433268">
    <property type="component" value="Unassembled WGS sequence"/>
</dbReference>
<feature type="compositionally biased region" description="Basic and acidic residues" evidence="4">
    <location>
        <begin position="73"/>
        <end position="98"/>
    </location>
</feature>
<comment type="similarity">
    <text evidence="2">Belongs to the cerato-ulmin hydrophobin family.</text>
</comment>
<keyword evidence="3" id="KW-1015">Disulfide bond</keyword>
<comment type="caution">
    <text evidence="5">The sequence shown here is derived from an EMBL/GenBank/DDBJ whole genome shotgun (WGS) entry which is preliminary data.</text>
</comment>
<accession>A0ABR1V6C6</accession>
<feature type="region of interest" description="Disordered" evidence="4">
    <location>
        <begin position="1"/>
        <end position="154"/>
    </location>
</feature>
<evidence type="ECO:0000313" key="5">
    <source>
        <dbReference type="EMBL" id="KAK8065538.1"/>
    </source>
</evidence>
<organism evidence="5 6">
    <name type="scientific">Apiospora hydei</name>
    <dbReference type="NCBI Taxonomy" id="1337664"/>
    <lineage>
        <taxon>Eukaryota</taxon>
        <taxon>Fungi</taxon>
        <taxon>Dikarya</taxon>
        <taxon>Ascomycota</taxon>
        <taxon>Pezizomycotina</taxon>
        <taxon>Sordariomycetes</taxon>
        <taxon>Xylariomycetidae</taxon>
        <taxon>Amphisphaeriales</taxon>
        <taxon>Apiosporaceae</taxon>
        <taxon>Apiospora</taxon>
    </lineage>
</organism>
<name>A0ABR1V6C6_9PEZI</name>
<proteinExistence type="inferred from homology"/>